<dbReference type="AlphaFoldDB" id="A0A4P7IH34"/>
<reference evidence="2 3" key="1">
    <citation type="submission" date="2019-03" db="EMBL/GenBank/DDBJ databases">
        <title>Three New Species of Nocardioides, Nocardioides euryhalodurans sp. nov., Nocardioides seonyuensis sp. nov. and Nocardioides eburneoflavus sp. nov. Iolated from Soil.</title>
        <authorList>
            <person name="Roh S.G."/>
            <person name="Lee C."/>
            <person name="Kim M.-K."/>
            <person name="Kim S.B."/>
        </authorList>
    </citation>
    <scope>NUCLEOTIDE SEQUENCE [LARGE SCALE GENOMIC DNA]</scope>
    <source>
        <strain evidence="2 3">MMS17-SY207-3</strain>
    </source>
</reference>
<keyword evidence="3" id="KW-1185">Reference proteome</keyword>
<evidence type="ECO:0000313" key="2">
    <source>
        <dbReference type="EMBL" id="QBX55051.1"/>
    </source>
</evidence>
<protein>
    <submittedName>
        <fullName evidence="2">Uncharacterized protein</fullName>
    </submittedName>
</protein>
<dbReference type="Proteomes" id="UP000294853">
    <property type="component" value="Chromosome"/>
</dbReference>
<dbReference type="InterPro" id="IPR006624">
    <property type="entry name" value="Beta-propeller_rpt_TECPR"/>
</dbReference>
<organism evidence="2 3">
    <name type="scientific">Nocardioides seonyuensis</name>
    <dbReference type="NCBI Taxonomy" id="2518371"/>
    <lineage>
        <taxon>Bacteria</taxon>
        <taxon>Bacillati</taxon>
        <taxon>Actinomycetota</taxon>
        <taxon>Actinomycetes</taxon>
        <taxon>Propionibacteriales</taxon>
        <taxon>Nocardioidaceae</taxon>
        <taxon>Nocardioides</taxon>
    </lineage>
</organism>
<gene>
    <name evidence="2" type="ORF">EXE58_06005</name>
</gene>
<dbReference type="EMBL" id="CP038436">
    <property type="protein sequence ID" value="QBX55051.1"/>
    <property type="molecule type" value="Genomic_DNA"/>
</dbReference>
<proteinExistence type="predicted"/>
<dbReference type="Pfam" id="PF06462">
    <property type="entry name" value="Hyd_WA"/>
    <property type="match status" value="1"/>
</dbReference>
<name>A0A4P7IH34_9ACTN</name>
<dbReference type="KEGG" id="nsn:EXE58_06005"/>
<evidence type="ECO:0000313" key="3">
    <source>
        <dbReference type="Proteomes" id="UP000294853"/>
    </source>
</evidence>
<sequence>MGAPASRHRNLDNQPGAHPACPRPRAVRRACYRLGVSRSAPSGSDWAHR</sequence>
<feature type="region of interest" description="Disordered" evidence="1">
    <location>
        <begin position="1"/>
        <end position="25"/>
    </location>
</feature>
<accession>A0A4P7IH34</accession>
<evidence type="ECO:0000256" key="1">
    <source>
        <dbReference type="SAM" id="MobiDB-lite"/>
    </source>
</evidence>